<dbReference type="Proteomes" id="UP000019202">
    <property type="component" value="Unassembled WGS sequence"/>
</dbReference>
<comment type="caution">
    <text evidence="1">The sequence shown here is derived from an EMBL/GenBank/DDBJ whole genome shotgun (WGS) entry which is preliminary data.</text>
</comment>
<protein>
    <submittedName>
        <fullName evidence="1">Uncharacterized protein</fullName>
    </submittedName>
</protein>
<name>W1J327_9GAMM</name>
<reference evidence="1" key="1">
    <citation type="submission" date="2013-11" db="EMBL/GenBank/DDBJ databases">
        <title>Draft genome sequence and annotation of the entomopathogenic bacteria, Xenorhabdus cabanillasi strain JM26 and Xenorhabdus szentirmai strain DSM 16338.</title>
        <authorList>
            <person name="Gualtieri M."/>
            <person name="Ogier J.C."/>
            <person name="Pages S."/>
            <person name="Givaudan A."/>
            <person name="Gaudriault S."/>
        </authorList>
    </citation>
    <scope>NUCLEOTIDE SEQUENCE [LARGE SCALE GENOMIC DNA]</scope>
    <source>
        <strain evidence="1">DSM 16338</strain>
    </source>
</reference>
<dbReference type="AlphaFoldDB" id="W1J327"/>
<sequence length="46" mass="5479">MWRWGQVSRLIGNIVFIHDRNIQQAPLVPVFSFILCCQNKIIECYE</sequence>
<accession>W1J327</accession>
<keyword evidence="2" id="KW-1185">Reference proteome</keyword>
<proteinExistence type="predicted"/>
<dbReference type="EMBL" id="CBXF010000103">
    <property type="protein sequence ID" value="CDL84261.1"/>
    <property type="molecule type" value="Genomic_DNA"/>
</dbReference>
<evidence type="ECO:0000313" key="1">
    <source>
        <dbReference type="EMBL" id="CDL84261.1"/>
    </source>
</evidence>
<gene>
    <name evidence="1" type="ORF">XSR1_430002</name>
</gene>
<evidence type="ECO:0000313" key="2">
    <source>
        <dbReference type="Proteomes" id="UP000019202"/>
    </source>
</evidence>
<organism evidence="1 2">
    <name type="scientific">Xenorhabdus szentirmaii DSM 16338</name>
    <dbReference type="NCBI Taxonomy" id="1427518"/>
    <lineage>
        <taxon>Bacteria</taxon>
        <taxon>Pseudomonadati</taxon>
        <taxon>Pseudomonadota</taxon>
        <taxon>Gammaproteobacteria</taxon>
        <taxon>Enterobacterales</taxon>
        <taxon>Morganellaceae</taxon>
        <taxon>Xenorhabdus</taxon>
    </lineage>
</organism>